<keyword evidence="2" id="KW-0812">Transmembrane</keyword>
<dbReference type="AlphaFoldDB" id="A0AAD8URF2"/>
<sequence>MANSLFIPHRPPGSVATKQWSWVKEFRLTKIALILLSVAIYLPYVSAEGGRDFKHGKSDQGPLDGIARGPNVHYSSEFSREGAKGAINEGNQNVEHRKKLVNAEKAANNGSDNVADFKASPVDSAEDILSQNHRPHKNDVYLIMRERDELKAINEALKSLIKSDTEKTVALRKQIDELEATILQLREDALNHMDYRYRRKYGFKDNSGKGLLQLIQLRDLPHVAYVTYRTPLVLLRHYCKFYADFEDGLFRILTVDVTDIFDKIKLFYHDVIVQGIETIFGETYKALESSFSVRELFSDSLVVIQRDVEEHMNSKHGVESKLWNYECGSDWSVKNVACRLYWKSGHRHLVYWWFVLAKDRLKTFKGPYTMPKLLLAMYGNKLANLLNNIKIYVLWVVCFIAFFFLSEGKYADKVNVMETSVRGIYGPFVVSHSAIKEAFRALLDLGFRLLKAFDSRLELVYHHIRGVYPEFASVYPATFLERCFMLMTLLMLVIALLALIKCGIRAIVRAIEVSLFGGKRFKFGFNGWHKRENWYNRSFLRWSFNLLRPETSPPKSPSPNKIKKKTKYLYPFSSADEASTVSAKKCLEQNPKPVTCWQGVSLRSKVRDTTIVS</sequence>
<reference evidence="3" key="1">
    <citation type="submission" date="2023-08" db="EMBL/GenBank/DDBJ databases">
        <title>Draft sequence of the Babesia gibsoni genome.</title>
        <authorList>
            <person name="Yamagishi J.Y."/>
            <person name="Xuan X.X."/>
        </authorList>
    </citation>
    <scope>NUCLEOTIDE SEQUENCE</scope>
    <source>
        <strain evidence="3">Azabu</strain>
    </source>
</reference>
<name>A0AAD8URF2_BABGI</name>
<feature type="transmembrane region" description="Helical" evidence="2">
    <location>
        <begin position="479"/>
        <end position="500"/>
    </location>
</feature>
<evidence type="ECO:0000313" key="4">
    <source>
        <dbReference type="Proteomes" id="UP001230268"/>
    </source>
</evidence>
<dbReference type="Proteomes" id="UP001230268">
    <property type="component" value="Unassembled WGS sequence"/>
</dbReference>
<evidence type="ECO:0000256" key="1">
    <source>
        <dbReference type="SAM" id="Coils"/>
    </source>
</evidence>
<gene>
    <name evidence="3" type="ORF">BgAZ_102310</name>
</gene>
<accession>A0AAD8URF2</accession>
<comment type="caution">
    <text evidence="3">The sequence shown here is derived from an EMBL/GenBank/DDBJ whole genome shotgun (WGS) entry which is preliminary data.</text>
</comment>
<keyword evidence="2" id="KW-1133">Transmembrane helix</keyword>
<keyword evidence="1" id="KW-0175">Coiled coil</keyword>
<keyword evidence="2" id="KW-0472">Membrane</keyword>
<protein>
    <submittedName>
        <fullName evidence="3">Uncharacterized protein</fullName>
    </submittedName>
</protein>
<proteinExistence type="predicted"/>
<feature type="transmembrane region" description="Helical" evidence="2">
    <location>
        <begin position="385"/>
        <end position="405"/>
    </location>
</feature>
<organism evidence="3 4">
    <name type="scientific">Babesia gibsoni</name>
    <dbReference type="NCBI Taxonomy" id="33632"/>
    <lineage>
        <taxon>Eukaryota</taxon>
        <taxon>Sar</taxon>
        <taxon>Alveolata</taxon>
        <taxon>Apicomplexa</taxon>
        <taxon>Aconoidasida</taxon>
        <taxon>Piroplasmida</taxon>
        <taxon>Babesiidae</taxon>
        <taxon>Babesia</taxon>
    </lineage>
</organism>
<evidence type="ECO:0000313" key="3">
    <source>
        <dbReference type="EMBL" id="KAK1444325.1"/>
    </source>
</evidence>
<keyword evidence="4" id="KW-1185">Reference proteome</keyword>
<feature type="coiled-coil region" evidence="1">
    <location>
        <begin position="143"/>
        <end position="188"/>
    </location>
</feature>
<evidence type="ECO:0000256" key="2">
    <source>
        <dbReference type="SAM" id="Phobius"/>
    </source>
</evidence>
<dbReference type="EMBL" id="JAVEPI010000001">
    <property type="protein sequence ID" value="KAK1444325.1"/>
    <property type="molecule type" value="Genomic_DNA"/>
</dbReference>